<name>A0A5B9QAG6_9BACT</name>
<dbReference type="Proteomes" id="UP000323917">
    <property type="component" value="Chromosome"/>
</dbReference>
<gene>
    <name evidence="1" type="ORF">Pr1d_20210</name>
</gene>
<reference evidence="1 2" key="1">
    <citation type="submission" date="2019-08" db="EMBL/GenBank/DDBJ databases">
        <title>Deep-cultivation of Planctomycetes and their phenomic and genomic characterization uncovers novel biology.</title>
        <authorList>
            <person name="Wiegand S."/>
            <person name="Jogler M."/>
            <person name="Boedeker C."/>
            <person name="Pinto D."/>
            <person name="Vollmers J."/>
            <person name="Rivas-Marin E."/>
            <person name="Kohn T."/>
            <person name="Peeters S.H."/>
            <person name="Heuer A."/>
            <person name="Rast P."/>
            <person name="Oberbeckmann S."/>
            <person name="Bunk B."/>
            <person name="Jeske O."/>
            <person name="Meyerdierks A."/>
            <person name="Storesund J.E."/>
            <person name="Kallscheuer N."/>
            <person name="Luecker S."/>
            <person name="Lage O.M."/>
            <person name="Pohl T."/>
            <person name="Merkel B.J."/>
            <person name="Hornburger P."/>
            <person name="Mueller R.-W."/>
            <person name="Bruemmer F."/>
            <person name="Labrenz M."/>
            <person name="Spormann A.M."/>
            <person name="Op den Camp H."/>
            <person name="Overmann J."/>
            <person name="Amann R."/>
            <person name="Jetten M.S.M."/>
            <person name="Mascher T."/>
            <person name="Medema M.H."/>
            <person name="Devos D.P."/>
            <person name="Kaster A.-K."/>
            <person name="Ovreas L."/>
            <person name="Rohde M."/>
            <person name="Galperin M.Y."/>
            <person name="Jogler C."/>
        </authorList>
    </citation>
    <scope>NUCLEOTIDE SEQUENCE [LARGE SCALE GENOMIC DNA]</scope>
    <source>
        <strain evidence="1 2">Pr1d</strain>
    </source>
</reference>
<sequence length="104" mass="11593">MTSATHKSVLKLAKRVVAVLLATRQPSRRTVAAKLMVQAPWFHSQRDVAPCHSWLAKLQFSNARITLPHEKIPAIYFDVVVEVARESLIGKLEYVVTIATGVTE</sequence>
<proteinExistence type="predicted"/>
<dbReference type="KEGG" id="bgok:Pr1d_20210"/>
<dbReference type="RefSeq" id="WP_238476669.1">
    <property type="nucleotide sequence ID" value="NZ_CP042913.1"/>
</dbReference>
<dbReference type="EMBL" id="CP042913">
    <property type="protein sequence ID" value="QEG34739.1"/>
    <property type="molecule type" value="Genomic_DNA"/>
</dbReference>
<protein>
    <submittedName>
        <fullName evidence="1">Uncharacterized protein</fullName>
    </submittedName>
</protein>
<organism evidence="1 2">
    <name type="scientific">Bythopirellula goksoeyrii</name>
    <dbReference type="NCBI Taxonomy" id="1400387"/>
    <lineage>
        <taxon>Bacteria</taxon>
        <taxon>Pseudomonadati</taxon>
        <taxon>Planctomycetota</taxon>
        <taxon>Planctomycetia</taxon>
        <taxon>Pirellulales</taxon>
        <taxon>Lacipirellulaceae</taxon>
        <taxon>Bythopirellula</taxon>
    </lineage>
</organism>
<keyword evidence="2" id="KW-1185">Reference proteome</keyword>
<accession>A0A5B9QAG6</accession>
<dbReference type="AlphaFoldDB" id="A0A5B9QAG6"/>
<evidence type="ECO:0000313" key="2">
    <source>
        <dbReference type="Proteomes" id="UP000323917"/>
    </source>
</evidence>
<evidence type="ECO:0000313" key="1">
    <source>
        <dbReference type="EMBL" id="QEG34739.1"/>
    </source>
</evidence>